<name>A0A2V4NZP6_9ACTN</name>
<dbReference type="InterPro" id="IPR019405">
    <property type="entry name" value="Lactonase_7-beta_prop"/>
</dbReference>
<dbReference type="PROSITE" id="PS51318">
    <property type="entry name" value="TAT"/>
    <property type="match status" value="1"/>
</dbReference>
<keyword evidence="4" id="KW-1185">Reference proteome</keyword>
<evidence type="ECO:0000313" key="4">
    <source>
        <dbReference type="Proteomes" id="UP000248039"/>
    </source>
</evidence>
<dbReference type="GO" id="GO:0017057">
    <property type="term" value="F:6-phosphogluconolactonase activity"/>
    <property type="evidence" value="ECO:0007669"/>
    <property type="project" value="TreeGrafter"/>
</dbReference>
<dbReference type="Gene3D" id="2.130.10.10">
    <property type="entry name" value="YVTN repeat-like/Quinoprotein amine dehydrogenase"/>
    <property type="match status" value="2"/>
</dbReference>
<evidence type="ECO:0008006" key="5">
    <source>
        <dbReference type="Google" id="ProtNLM"/>
    </source>
</evidence>
<comment type="caution">
    <text evidence="3">The sequence shown here is derived from an EMBL/GenBank/DDBJ whole genome shotgun (WGS) entry which is preliminary data.</text>
</comment>
<dbReference type="PANTHER" id="PTHR30344:SF1">
    <property type="entry name" value="6-PHOSPHOGLUCONOLACTONASE"/>
    <property type="match status" value="1"/>
</dbReference>
<dbReference type="EMBL" id="PYBW01000109">
    <property type="protein sequence ID" value="PYC71873.1"/>
    <property type="molecule type" value="Genomic_DNA"/>
</dbReference>
<feature type="signal peptide" evidence="2">
    <location>
        <begin position="1"/>
        <end position="28"/>
    </location>
</feature>
<dbReference type="RefSeq" id="WP_110672424.1">
    <property type="nucleotide sequence ID" value="NZ_PYBW01000109.1"/>
</dbReference>
<keyword evidence="2" id="KW-0732">Signal</keyword>
<protein>
    <recommendedName>
        <fullName evidence="5">3-carboxymuconate cyclase</fullName>
    </recommendedName>
</protein>
<feature type="chain" id="PRO_5038706391" description="3-carboxymuconate cyclase" evidence="2">
    <location>
        <begin position="29"/>
        <end position="365"/>
    </location>
</feature>
<comment type="similarity">
    <text evidence="1">Belongs to the cycloisomerase 2 family.</text>
</comment>
<dbReference type="AlphaFoldDB" id="A0A2V4NZP6"/>
<gene>
    <name evidence="3" type="ORF">C7C46_26340</name>
</gene>
<dbReference type="InterPro" id="IPR015943">
    <property type="entry name" value="WD40/YVTN_repeat-like_dom_sf"/>
</dbReference>
<evidence type="ECO:0000256" key="2">
    <source>
        <dbReference type="SAM" id="SignalP"/>
    </source>
</evidence>
<dbReference type="OrthoDB" id="9790815at2"/>
<dbReference type="Pfam" id="PF10282">
    <property type="entry name" value="Lactonase"/>
    <property type="match status" value="1"/>
</dbReference>
<dbReference type="InterPro" id="IPR006311">
    <property type="entry name" value="TAT_signal"/>
</dbReference>
<dbReference type="SUPFAM" id="SSF75011">
    <property type="entry name" value="3-carboxy-cis,cis-mucoante lactonizing enzyme"/>
    <property type="match status" value="1"/>
</dbReference>
<dbReference type="PANTHER" id="PTHR30344">
    <property type="entry name" value="6-PHOSPHOGLUCONOLACTONASE-RELATED"/>
    <property type="match status" value="1"/>
</dbReference>
<evidence type="ECO:0000313" key="3">
    <source>
        <dbReference type="EMBL" id="PYC71873.1"/>
    </source>
</evidence>
<accession>A0A2V4NZP6</accession>
<reference evidence="3 4" key="1">
    <citation type="submission" date="2018-03" db="EMBL/GenBank/DDBJ databases">
        <title>Bioinformatic expansion and discovery of thiopeptide antibiotics.</title>
        <authorList>
            <person name="Schwalen C.J."/>
            <person name="Hudson G.A."/>
            <person name="Mitchell D.A."/>
        </authorList>
    </citation>
    <scope>NUCLEOTIDE SEQUENCE [LARGE SCALE GENOMIC DNA]</scope>
    <source>
        <strain evidence="3 4">ATCC 21389</strain>
    </source>
</reference>
<dbReference type="Proteomes" id="UP000248039">
    <property type="component" value="Unassembled WGS sequence"/>
</dbReference>
<organism evidence="3 4">
    <name type="scientific">Streptomyces tateyamensis</name>
    <dbReference type="NCBI Taxonomy" id="565073"/>
    <lineage>
        <taxon>Bacteria</taxon>
        <taxon>Bacillati</taxon>
        <taxon>Actinomycetota</taxon>
        <taxon>Actinomycetes</taxon>
        <taxon>Kitasatosporales</taxon>
        <taxon>Streptomycetaceae</taxon>
        <taxon>Streptomyces</taxon>
    </lineage>
</organism>
<evidence type="ECO:0000256" key="1">
    <source>
        <dbReference type="ARBA" id="ARBA00005564"/>
    </source>
</evidence>
<proteinExistence type="inferred from homology"/>
<sequence length="365" mass="35681">MLTPAKKPRRRTALAVAAVLGAALAGLATPGVAAASTERAATVYTLSNSAAGNSVLAFRDLGGVLTPAGSYPTGGLGSGAGLGSQGAVVPADHGRLLLAVNAGSNSVTALRVARDGGLTAVSTAPSGGTDPVSVTVHGDLVYVLDAGSATIAGFRLQHGSLVPLAGSNRALSAGAAGAAEVAFSPDGRRLVVTEKGSNALDTFTVDRHGLASAAARTASAAAVPFGFDFDDRGNAVVSDAAASAVTTYSLASGTARQLSYLPDGGGAACWLVVSHRTDTAYVANAATGTISTYLVRDGALTLTAPVAATVGGHPTDEALGRGDVLYVRDATGNRLQAVRFGAGGAQVVNAPAVLPASAAGVAVAR</sequence>
<dbReference type="InterPro" id="IPR050282">
    <property type="entry name" value="Cycloisomerase_2"/>
</dbReference>